<keyword evidence="3" id="KW-1185">Reference proteome</keyword>
<gene>
    <name evidence="2" type="ORF">K469DRAFT_400124</name>
</gene>
<feature type="signal peptide" evidence="1">
    <location>
        <begin position="1"/>
        <end position="21"/>
    </location>
</feature>
<feature type="chain" id="PRO_5025604916" description="Secreted protein" evidence="1">
    <location>
        <begin position="22"/>
        <end position="108"/>
    </location>
</feature>
<evidence type="ECO:0000256" key="1">
    <source>
        <dbReference type="SAM" id="SignalP"/>
    </source>
</evidence>
<organism evidence="2 3">
    <name type="scientific">Zopfia rhizophila CBS 207.26</name>
    <dbReference type="NCBI Taxonomy" id="1314779"/>
    <lineage>
        <taxon>Eukaryota</taxon>
        <taxon>Fungi</taxon>
        <taxon>Dikarya</taxon>
        <taxon>Ascomycota</taxon>
        <taxon>Pezizomycotina</taxon>
        <taxon>Dothideomycetes</taxon>
        <taxon>Dothideomycetes incertae sedis</taxon>
        <taxon>Zopfiaceae</taxon>
        <taxon>Zopfia</taxon>
    </lineage>
</organism>
<protein>
    <recommendedName>
        <fullName evidence="4">Secreted protein</fullName>
    </recommendedName>
</protein>
<proteinExistence type="predicted"/>
<sequence length="108" mass="12336">MPQQRLLLLHSFLLSPLLTRSSPFTPPLSLNDPSCSSEDLFPNTSGNGHTFVECVMSSEGQIMLIHRRCPDGLYWNKRSLAATMQRSEHSRSRRLATIWVMKTRFTCL</sequence>
<name>A0A6A6DC38_9PEZI</name>
<accession>A0A6A6DC38</accession>
<dbReference type="AlphaFoldDB" id="A0A6A6DC38"/>
<evidence type="ECO:0000313" key="2">
    <source>
        <dbReference type="EMBL" id="KAF2176583.1"/>
    </source>
</evidence>
<dbReference type="EMBL" id="ML994705">
    <property type="protein sequence ID" value="KAF2176583.1"/>
    <property type="molecule type" value="Genomic_DNA"/>
</dbReference>
<evidence type="ECO:0008006" key="4">
    <source>
        <dbReference type="Google" id="ProtNLM"/>
    </source>
</evidence>
<dbReference type="Proteomes" id="UP000800200">
    <property type="component" value="Unassembled WGS sequence"/>
</dbReference>
<reference evidence="2" key="1">
    <citation type="journal article" date="2020" name="Stud. Mycol.">
        <title>101 Dothideomycetes genomes: a test case for predicting lifestyles and emergence of pathogens.</title>
        <authorList>
            <person name="Haridas S."/>
            <person name="Albert R."/>
            <person name="Binder M."/>
            <person name="Bloem J."/>
            <person name="Labutti K."/>
            <person name="Salamov A."/>
            <person name="Andreopoulos B."/>
            <person name="Baker S."/>
            <person name="Barry K."/>
            <person name="Bills G."/>
            <person name="Bluhm B."/>
            <person name="Cannon C."/>
            <person name="Castanera R."/>
            <person name="Culley D."/>
            <person name="Daum C."/>
            <person name="Ezra D."/>
            <person name="Gonzalez J."/>
            <person name="Henrissat B."/>
            <person name="Kuo A."/>
            <person name="Liang C."/>
            <person name="Lipzen A."/>
            <person name="Lutzoni F."/>
            <person name="Magnuson J."/>
            <person name="Mondo S."/>
            <person name="Nolan M."/>
            <person name="Ohm R."/>
            <person name="Pangilinan J."/>
            <person name="Park H.-J."/>
            <person name="Ramirez L."/>
            <person name="Alfaro M."/>
            <person name="Sun H."/>
            <person name="Tritt A."/>
            <person name="Yoshinaga Y."/>
            <person name="Zwiers L.-H."/>
            <person name="Turgeon B."/>
            <person name="Goodwin S."/>
            <person name="Spatafora J."/>
            <person name="Crous P."/>
            <person name="Grigoriev I."/>
        </authorList>
    </citation>
    <scope>NUCLEOTIDE SEQUENCE</scope>
    <source>
        <strain evidence="2">CBS 207.26</strain>
    </source>
</reference>
<evidence type="ECO:0000313" key="3">
    <source>
        <dbReference type="Proteomes" id="UP000800200"/>
    </source>
</evidence>
<keyword evidence="1" id="KW-0732">Signal</keyword>